<evidence type="ECO:0000256" key="1">
    <source>
        <dbReference type="SAM" id="MobiDB-lite"/>
    </source>
</evidence>
<organism evidence="2 3">
    <name type="scientific">Shimia sagamensis</name>
    <dbReference type="NCBI Taxonomy" id="1566352"/>
    <lineage>
        <taxon>Bacteria</taxon>
        <taxon>Pseudomonadati</taxon>
        <taxon>Pseudomonadota</taxon>
        <taxon>Alphaproteobacteria</taxon>
        <taxon>Rhodobacterales</taxon>
        <taxon>Roseobacteraceae</taxon>
    </lineage>
</organism>
<reference evidence="2 3" key="1">
    <citation type="submission" date="2017-05" db="EMBL/GenBank/DDBJ databases">
        <authorList>
            <person name="Varghese N."/>
            <person name="Submissions S."/>
        </authorList>
    </citation>
    <scope>NUCLEOTIDE SEQUENCE [LARGE SCALE GENOMIC DNA]</scope>
    <source>
        <strain evidence="2 3">DSM 29734</strain>
    </source>
</reference>
<dbReference type="EMBL" id="FXTY01000016">
    <property type="protein sequence ID" value="SMP36414.1"/>
    <property type="molecule type" value="Genomic_DNA"/>
</dbReference>
<gene>
    <name evidence="2" type="ORF">SAMN06265373_11614</name>
</gene>
<accession>A0ABY1PMQ7</accession>
<evidence type="ECO:0000313" key="3">
    <source>
        <dbReference type="Proteomes" id="UP001157961"/>
    </source>
</evidence>
<sequence>MGKGDRRGKSKKQPLDLPGLAPTPRPKKRGKARMAEISQERDPQRTVLSARARMMGQEDTVQNRQNMRSQALGEAAGRAIYLACDEEEAAKLWSVYAAFTATEARYAKVVFCKSLHAKGTRIEMMPERFETREDDKPDLRSEDERHRDAVNDWMRWRGYVGQLRSDQQFALFEVVRGRAEPVVEAALTRAGERFVDALKELAVIVDAGG</sequence>
<comment type="caution">
    <text evidence="2">The sequence shown here is derived from an EMBL/GenBank/DDBJ whole genome shotgun (WGS) entry which is preliminary data.</text>
</comment>
<keyword evidence="3" id="KW-1185">Reference proteome</keyword>
<dbReference type="Proteomes" id="UP001157961">
    <property type="component" value="Unassembled WGS sequence"/>
</dbReference>
<evidence type="ECO:0000313" key="2">
    <source>
        <dbReference type="EMBL" id="SMP36414.1"/>
    </source>
</evidence>
<dbReference type="RefSeq" id="WP_283428050.1">
    <property type="nucleotide sequence ID" value="NZ_FXTY01000016.1"/>
</dbReference>
<protein>
    <submittedName>
        <fullName evidence="2">Uncharacterized protein</fullName>
    </submittedName>
</protein>
<name>A0ABY1PMQ7_9RHOB</name>
<proteinExistence type="predicted"/>
<feature type="region of interest" description="Disordered" evidence="1">
    <location>
        <begin position="1"/>
        <end position="43"/>
    </location>
</feature>